<protein>
    <submittedName>
        <fullName evidence="1">Uncharacterized protein</fullName>
    </submittedName>
</protein>
<organism evidence="1 2">
    <name type="scientific">Caerostris darwini</name>
    <dbReference type="NCBI Taxonomy" id="1538125"/>
    <lineage>
        <taxon>Eukaryota</taxon>
        <taxon>Metazoa</taxon>
        <taxon>Ecdysozoa</taxon>
        <taxon>Arthropoda</taxon>
        <taxon>Chelicerata</taxon>
        <taxon>Arachnida</taxon>
        <taxon>Araneae</taxon>
        <taxon>Araneomorphae</taxon>
        <taxon>Entelegynae</taxon>
        <taxon>Araneoidea</taxon>
        <taxon>Araneidae</taxon>
        <taxon>Caerostris</taxon>
    </lineage>
</organism>
<gene>
    <name evidence="1" type="ORF">CDAR_38271</name>
</gene>
<feature type="non-terminal residue" evidence="1">
    <location>
        <position position="53"/>
    </location>
</feature>
<reference evidence="1 2" key="1">
    <citation type="submission" date="2021-06" db="EMBL/GenBank/DDBJ databases">
        <title>Caerostris darwini draft genome.</title>
        <authorList>
            <person name="Kono N."/>
            <person name="Arakawa K."/>
        </authorList>
    </citation>
    <scope>NUCLEOTIDE SEQUENCE [LARGE SCALE GENOMIC DNA]</scope>
</reference>
<accession>A0AAV4W3X5</accession>
<keyword evidence="2" id="KW-1185">Reference proteome</keyword>
<evidence type="ECO:0000313" key="1">
    <source>
        <dbReference type="EMBL" id="GIY77451.1"/>
    </source>
</evidence>
<dbReference type="EMBL" id="BPLQ01014124">
    <property type="protein sequence ID" value="GIY77451.1"/>
    <property type="molecule type" value="Genomic_DNA"/>
</dbReference>
<comment type="caution">
    <text evidence="1">The sequence shown here is derived from an EMBL/GenBank/DDBJ whole genome shotgun (WGS) entry which is preliminary data.</text>
</comment>
<name>A0AAV4W3X5_9ARAC</name>
<proteinExistence type="predicted"/>
<dbReference type="Proteomes" id="UP001054837">
    <property type="component" value="Unassembled WGS sequence"/>
</dbReference>
<dbReference type="AlphaFoldDB" id="A0AAV4W3X5"/>
<sequence>MNCDFIDLAFQQSEKLLFSVDGAVCNWVIDVDDPYFVVMATKENLVSKCVCDV</sequence>
<evidence type="ECO:0000313" key="2">
    <source>
        <dbReference type="Proteomes" id="UP001054837"/>
    </source>
</evidence>